<sequence>MNQIQSIQDLKLKQEEFFILSNKNYRSCPRHPDNWIVSLSTNPNSSQFIQCAECFSENPNQYSLNLVGLIKENDKTVFKNYPVYGDNELYEKLKQIFEADCSVDGLLSKISSFFLNLRKQIDQKIILKEEQMMSQAKSLWSFNEQVIIQYNKLAEKEQLKNIITNFKDDLDKCKVNKNLNCNNLQFGIMNTQQIHNSYLFSENCCFHTSNNGLGLDKILKGKNLYDVRQEINELEIRVNISKRVVLFMDYPKYQNINKVDESKIIQDKNYSFGILFWNPGNDYNIEIETFLIDDKYLENFDQK</sequence>
<name>Q22ZF9_TETTS</name>
<dbReference type="EMBL" id="GG662796">
    <property type="protein sequence ID" value="EAR90659.3"/>
    <property type="molecule type" value="Genomic_DNA"/>
</dbReference>
<dbReference type="GeneID" id="7837119"/>
<accession>Q22ZF9</accession>
<reference evidence="2" key="1">
    <citation type="journal article" date="2006" name="PLoS Biol.">
        <title>Macronuclear genome sequence of the ciliate Tetrahymena thermophila, a model eukaryote.</title>
        <authorList>
            <person name="Eisen J.A."/>
            <person name="Coyne R.S."/>
            <person name="Wu M."/>
            <person name="Wu D."/>
            <person name="Thiagarajan M."/>
            <person name="Wortman J.R."/>
            <person name="Badger J.H."/>
            <person name="Ren Q."/>
            <person name="Amedeo P."/>
            <person name="Jones K.M."/>
            <person name="Tallon L.J."/>
            <person name="Delcher A.L."/>
            <person name="Salzberg S.L."/>
            <person name="Silva J.C."/>
            <person name="Haas B.J."/>
            <person name="Majoros W.H."/>
            <person name="Farzad M."/>
            <person name="Carlton J.M."/>
            <person name="Smith R.K. Jr."/>
            <person name="Garg J."/>
            <person name="Pearlman R.E."/>
            <person name="Karrer K.M."/>
            <person name="Sun L."/>
            <person name="Manning G."/>
            <person name="Elde N.C."/>
            <person name="Turkewitz A.P."/>
            <person name="Asai D.J."/>
            <person name="Wilkes D.E."/>
            <person name="Wang Y."/>
            <person name="Cai H."/>
            <person name="Collins K."/>
            <person name="Stewart B.A."/>
            <person name="Lee S.R."/>
            <person name="Wilamowska K."/>
            <person name="Weinberg Z."/>
            <person name="Ruzzo W.L."/>
            <person name="Wloga D."/>
            <person name="Gaertig J."/>
            <person name="Frankel J."/>
            <person name="Tsao C.-C."/>
            <person name="Gorovsky M.A."/>
            <person name="Keeling P.J."/>
            <person name="Waller R.F."/>
            <person name="Patron N.J."/>
            <person name="Cherry J.M."/>
            <person name="Stover N.A."/>
            <person name="Krieger C.J."/>
            <person name="del Toro C."/>
            <person name="Ryder H.F."/>
            <person name="Williamson S.C."/>
            <person name="Barbeau R.A."/>
            <person name="Hamilton E.P."/>
            <person name="Orias E."/>
        </authorList>
    </citation>
    <scope>NUCLEOTIDE SEQUENCE [LARGE SCALE GENOMIC DNA]</scope>
    <source>
        <strain evidence="2">SB210</strain>
    </source>
</reference>
<dbReference type="AlphaFoldDB" id="Q22ZF9"/>
<proteinExistence type="predicted"/>
<dbReference type="InParanoid" id="Q22ZF9"/>
<dbReference type="FunCoup" id="Q22ZF9">
    <property type="interactions" value="114"/>
</dbReference>
<dbReference type="KEGG" id="tet:TTHERM_01479590"/>
<evidence type="ECO:0000313" key="1">
    <source>
        <dbReference type="EMBL" id="EAR90659.3"/>
    </source>
</evidence>
<keyword evidence="2" id="KW-1185">Reference proteome</keyword>
<evidence type="ECO:0000313" key="2">
    <source>
        <dbReference type="Proteomes" id="UP000009168"/>
    </source>
</evidence>
<protein>
    <submittedName>
        <fullName evidence="1">von willebrand factor type A domain protein</fullName>
    </submittedName>
</protein>
<dbReference type="Proteomes" id="UP000009168">
    <property type="component" value="Unassembled WGS sequence"/>
</dbReference>
<dbReference type="HOGENOM" id="CLU_749047_0_0_1"/>
<gene>
    <name evidence="1" type="ORF">TTHERM_01479590</name>
</gene>
<organism evidence="1 2">
    <name type="scientific">Tetrahymena thermophila (strain SB210)</name>
    <dbReference type="NCBI Taxonomy" id="312017"/>
    <lineage>
        <taxon>Eukaryota</taxon>
        <taxon>Sar</taxon>
        <taxon>Alveolata</taxon>
        <taxon>Ciliophora</taxon>
        <taxon>Intramacronucleata</taxon>
        <taxon>Oligohymenophorea</taxon>
        <taxon>Hymenostomatida</taxon>
        <taxon>Tetrahymenina</taxon>
        <taxon>Tetrahymenidae</taxon>
        <taxon>Tetrahymena</taxon>
    </lineage>
</organism>
<dbReference type="RefSeq" id="XP_001010904.3">
    <property type="nucleotide sequence ID" value="XM_001010904.3"/>
</dbReference>